<organism evidence="1 2">
    <name type="scientific">Vibrio ponticus</name>
    <dbReference type="NCBI Taxonomy" id="265668"/>
    <lineage>
        <taxon>Bacteria</taxon>
        <taxon>Pseudomonadati</taxon>
        <taxon>Pseudomonadota</taxon>
        <taxon>Gammaproteobacteria</taxon>
        <taxon>Vibrionales</taxon>
        <taxon>Vibrionaceae</taxon>
        <taxon>Vibrio</taxon>
    </lineage>
</organism>
<name>A0A3N3E061_9VIBR</name>
<dbReference type="EMBL" id="RKIK01000030">
    <property type="protein sequence ID" value="ROV59898.1"/>
    <property type="molecule type" value="Genomic_DNA"/>
</dbReference>
<sequence>MLTKDVSQELEQVIETLVQEGKEPTVALVKARLKTSIPMPALISTIKSWKNSQRIPKIEVSAESKPQPDRITELEAQVKDLQQRLAAIEAKLA</sequence>
<dbReference type="RefSeq" id="WP_123782201.1">
    <property type="nucleotide sequence ID" value="NZ_RKIK01000030.1"/>
</dbReference>
<evidence type="ECO:0000313" key="2">
    <source>
        <dbReference type="Proteomes" id="UP000278792"/>
    </source>
</evidence>
<evidence type="ECO:0000313" key="1">
    <source>
        <dbReference type="EMBL" id="ROV59898.1"/>
    </source>
</evidence>
<gene>
    <name evidence="1" type="ORF">EGH82_11605</name>
</gene>
<reference evidence="1 2" key="1">
    <citation type="submission" date="2018-11" db="EMBL/GenBank/DDBJ databases">
        <title>Vibrio ponticus strain CAIM 1751 pathogenic for the snapper Lutjanus guttatus.</title>
        <authorList>
            <person name="Soto-Rodriguez S."/>
            <person name="Lozano-Olvera R."/>
            <person name="Gomez-Gil B."/>
        </authorList>
    </citation>
    <scope>NUCLEOTIDE SEQUENCE [LARGE SCALE GENOMIC DNA]</scope>
    <source>
        <strain evidence="1 2">CAIM 1751</strain>
    </source>
</reference>
<protein>
    <recommendedName>
        <fullName evidence="3">KfrA N-terminal DNA-binding domain-containing protein</fullName>
    </recommendedName>
</protein>
<dbReference type="AlphaFoldDB" id="A0A3N3E061"/>
<dbReference type="Proteomes" id="UP000278792">
    <property type="component" value="Unassembled WGS sequence"/>
</dbReference>
<accession>A0A3N3E061</accession>
<proteinExistence type="predicted"/>
<comment type="caution">
    <text evidence="1">The sequence shown here is derived from an EMBL/GenBank/DDBJ whole genome shotgun (WGS) entry which is preliminary data.</text>
</comment>
<evidence type="ECO:0008006" key="3">
    <source>
        <dbReference type="Google" id="ProtNLM"/>
    </source>
</evidence>